<dbReference type="InterPro" id="IPR007159">
    <property type="entry name" value="SpoVT-AbrB_dom"/>
</dbReference>
<evidence type="ECO:0000256" key="1">
    <source>
        <dbReference type="PROSITE-ProRule" id="PRU01076"/>
    </source>
</evidence>
<dbReference type="GO" id="GO:0003677">
    <property type="term" value="F:DNA binding"/>
    <property type="evidence" value="ECO:0007669"/>
    <property type="project" value="UniProtKB-UniRule"/>
</dbReference>
<keyword evidence="4" id="KW-1185">Reference proteome</keyword>
<reference evidence="4" key="1">
    <citation type="submission" date="2017-02" db="EMBL/GenBank/DDBJ databases">
        <authorList>
            <person name="Varghese N."/>
            <person name="Submissions S."/>
        </authorList>
    </citation>
    <scope>NUCLEOTIDE SEQUENCE [LARGE SCALE GENOMIC DNA]</scope>
    <source>
        <strain evidence="4">ATCC BAA-34</strain>
    </source>
</reference>
<dbReference type="Proteomes" id="UP000190102">
    <property type="component" value="Unassembled WGS sequence"/>
</dbReference>
<organism evidence="3 4">
    <name type="scientific">Trichlorobacter thiogenes</name>
    <dbReference type="NCBI Taxonomy" id="115783"/>
    <lineage>
        <taxon>Bacteria</taxon>
        <taxon>Pseudomonadati</taxon>
        <taxon>Thermodesulfobacteriota</taxon>
        <taxon>Desulfuromonadia</taxon>
        <taxon>Geobacterales</taxon>
        <taxon>Geobacteraceae</taxon>
        <taxon>Trichlorobacter</taxon>
    </lineage>
</organism>
<dbReference type="SMART" id="SM00966">
    <property type="entry name" value="SpoVT_AbrB"/>
    <property type="match status" value="1"/>
</dbReference>
<dbReference type="GO" id="GO:0097351">
    <property type="term" value="F:toxin sequestering activity"/>
    <property type="evidence" value="ECO:0007669"/>
    <property type="project" value="InterPro"/>
</dbReference>
<dbReference type="SUPFAM" id="SSF89447">
    <property type="entry name" value="AbrB/MazE/MraZ-like"/>
    <property type="match status" value="1"/>
</dbReference>
<dbReference type="STRING" id="115783.SAMN02745119_01276"/>
<sequence length="72" mass="8211">MSLATITSKGQTTIPKEIRDCLGLQPKDQVQFTLIADETVIMRVKKRAIRELFGALHDPKRSTIPLEDMRCR</sequence>
<dbReference type="RefSeq" id="WP_078789540.1">
    <property type="nucleotide sequence ID" value="NZ_FUWR01000005.1"/>
</dbReference>
<dbReference type="AlphaFoldDB" id="A0A1T4MFL8"/>
<dbReference type="Gene3D" id="2.10.260.10">
    <property type="match status" value="1"/>
</dbReference>
<accession>A0A1T4MFL8</accession>
<keyword evidence="1" id="KW-0238">DNA-binding</keyword>
<dbReference type="Pfam" id="PF15937">
    <property type="entry name" value="PrlF_antitoxin"/>
    <property type="match status" value="1"/>
</dbReference>
<feature type="domain" description="SpoVT-AbrB" evidence="2">
    <location>
        <begin position="1"/>
        <end position="47"/>
    </location>
</feature>
<proteinExistence type="predicted"/>
<dbReference type="InterPro" id="IPR031848">
    <property type="entry name" value="PrlF_antitoxin"/>
</dbReference>
<dbReference type="NCBIfam" id="TIGR01439">
    <property type="entry name" value="lp_hng_hel_AbrB"/>
    <property type="match status" value="1"/>
</dbReference>
<evidence type="ECO:0000313" key="4">
    <source>
        <dbReference type="Proteomes" id="UP000190102"/>
    </source>
</evidence>
<protein>
    <submittedName>
        <fullName evidence="3">Looped-hinge helix DNA binding domain-containing protein, AbrB family</fullName>
    </submittedName>
</protein>
<dbReference type="PROSITE" id="PS51740">
    <property type="entry name" value="SPOVT_ABRB"/>
    <property type="match status" value="1"/>
</dbReference>
<dbReference type="InterPro" id="IPR037914">
    <property type="entry name" value="SpoVT-AbrB_sf"/>
</dbReference>
<dbReference type="OrthoDB" id="9810885at2"/>
<dbReference type="GO" id="GO:0001558">
    <property type="term" value="P:regulation of cell growth"/>
    <property type="evidence" value="ECO:0007669"/>
    <property type="project" value="InterPro"/>
</dbReference>
<dbReference type="EMBL" id="FUWR01000005">
    <property type="protein sequence ID" value="SJZ65809.1"/>
    <property type="molecule type" value="Genomic_DNA"/>
</dbReference>
<evidence type="ECO:0000313" key="3">
    <source>
        <dbReference type="EMBL" id="SJZ65809.1"/>
    </source>
</evidence>
<name>A0A1T4MFL8_9BACT</name>
<gene>
    <name evidence="3" type="ORF">SAMN02745119_01276</name>
</gene>
<dbReference type="GO" id="GO:0003700">
    <property type="term" value="F:DNA-binding transcription factor activity"/>
    <property type="evidence" value="ECO:0007669"/>
    <property type="project" value="InterPro"/>
</dbReference>
<evidence type="ECO:0000259" key="2">
    <source>
        <dbReference type="PROSITE" id="PS51740"/>
    </source>
</evidence>